<proteinExistence type="predicted"/>
<gene>
    <name evidence="1" type="ORF">C3L50_13415</name>
</gene>
<sequence length="153" mass="16978">MKKALPKLLCLVSIAIFISCKKGENSPESKQTAIEVSGTNADPLPSWNEGALKNSIISFVKEAVDSTSKNFIPQADRIATFDNDGTLWTEKPLVQELFAFYQVKKMMAANPALASKQPFKAVVEKDSVSLTAAKANKWHVIDMKTDWKKVFRD</sequence>
<dbReference type="Proteomes" id="UP000237310">
    <property type="component" value="Unassembled WGS sequence"/>
</dbReference>
<evidence type="ECO:0000313" key="2">
    <source>
        <dbReference type="Proteomes" id="UP000237310"/>
    </source>
</evidence>
<accession>A0A2S5A6X4</accession>
<dbReference type="AlphaFoldDB" id="A0A2S5A6X4"/>
<protein>
    <recommendedName>
        <fullName evidence="3">Haloacid dehalogenase-like hydrolase</fullName>
    </recommendedName>
</protein>
<dbReference type="EMBL" id="PQVG01000007">
    <property type="protein sequence ID" value="POY38256.1"/>
    <property type="molecule type" value="Genomic_DNA"/>
</dbReference>
<organism evidence="1 2">
    <name type="scientific">Flavobacterium alvei</name>
    <dbReference type="NCBI Taxonomy" id="2080416"/>
    <lineage>
        <taxon>Bacteria</taxon>
        <taxon>Pseudomonadati</taxon>
        <taxon>Bacteroidota</taxon>
        <taxon>Flavobacteriia</taxon>
        <taxon>Flavobacteriales</taxon>
        <taxon>Flavobacteriaceae</taxon>
        <taxon>Flavobacterium</taxon>
    </lineage>
</organism>
<reference evidence="1 2" key="1">
    <citation type="submission" date="2018-01" db="EMBL/GenBank/DDBJ databases">
        <authorList>
            <person name="Gaut B.S."/>
            <person name="Morton B.R."/>
            <person name="Clegg M.T."/>
            <person name="Duvall M.R."/>
        </authorList>
    </citation>
    <scope>NUCLEOTIDE SEQUENCE [LARGE SCALE GENOMIC DNA]</scope>
    <source>
        <strain evidence="1 2">HR-AY</strain>
    </source>
</reference>
<evidence type="ECO:0000313" key="1">
    <source>
        <dbReference type="EMBL" id="POY38256.1"/>
    </source>
</evidence>
<comment type="caution">
    <text evidence="1">The sequence shown here is derived from an EMBL/GenBank/DDBJ whole genome shotgun (WGS) entry which is preliminary data.</text>
</comment>
<dbReference type="PROSITE" id="PS51257">
    <property type="entry name" value="PROKAR_LIPOPROTEIN"/>
    <property type="match status" value="1"/>
</dbReference>
<evidence type="ECO:0008006" key="3">
    <source>
        <dbReference type="Google" id="ProtNLM"/>
    </source>
</evidence>
<keyword evidence="2" id="KW-1185">Reference proteome</keyword>
<dbReference type="RefSeq" id="WP_103806689.1">
    <property type="nucleotide sequence ID" value="NZ_PQVG01000007.1"/>
</dbReference>
<dbReference type="OrthoDB" id="9799365at2"/>
<name>A0A2S5A6X4_9FLAO</name>